<gene>
    <name evidence="2" type="ORF">A3Q56_06055</name>
</gene>
<evidence type="ECO:0000313" key="2">
    <source>
        <dbReference type="EMBL" id="OAF66219.1"/>
    </source>
</evidence>
<name>A0A177AW61_9BILA</name>
<dbReference type="AlphaFoldDB" id="A0A177AW61"/>
<dbReference type="EMBL" id="LWCA01001000">
    <property type="protein sequence ID" value="OAF66219.1"/>
    <property type="molecule type" value="Genomic_DNA"/>
</dbReference>
<organism evidence="2 3">
    <name type="scientific">Intoshia linei</name>
    <dbReference type="NCBI Taxonomy" id="1819745"/>
    <lineage>
        <taxon>Eukaryota</taxon>
        <taxon>Metazoa</taxon>
        <taxon>Spiralia</taxon>
        <taxon>Lophotrochozoa</taxon>
        <taxon>Mesozoa</taxon>
        <taxon>Orthonectida</taxon>
        <taxon>Rhopaluridae</taxon>
        <taxon>Intoshia</taxon>
    </lineage>
</organism>
<evidence type="ECO:0000313" key="3">
    <source>
        <dbReference type="Proteomes" id="UP000078046"/>
    </source>
</evidence>
<accession>A0A177AW61</accession>
<feature type="non-terminal residue" evidence="2">
    <location>
        <position position="431"/>
    </location>
</feature>
<comment type="caution">
    <text evidence="2">The sequence shown here is derived from an EMBL/GenBank/DDBJ whole genome shotgun (WGS) entry which is preliminary data.</text>
</comment>
<feature type="region of interest" description="Disordered" evidence="1">
    <location>
        <begin position="1"/>
        <end position="22"/>
    </location>
</feature>
<reference evidence="2 3" key="1">
    <citation type="submission" date="2016-04" db="EMBL/GenBank/DDBJ databases">
        <title>The genome of Intoshia linei affirms orthonectids as highly simplified spiralians.</title>
        <authorList>
            <person name="Mikhailov K.V."/>
            <person name="Slusarev G.S."/>
            <person name="Nikitin M.A."/>
            <person name="Logacheva M.D."/>
            <person name="Penin A."/>
            <person name="Aleoshin V."/>
            <person name="Panchin Y.V."/>
        </authorList>
    </citation>
    <scope>NUCLEOTIDE SEQUENCE [LARGE SCALE GENOMIC DNA]</scope>
    <source>
        <strain evidence="2">Intl2013</strain>
        <tissue evidence="2">Whole animal</tissue>
    </source>
</reference>
<evidence type="ECO:0000256" key="1">
    <source>
        <dbReference type="SAM" id="MobiDB-lite"/>
    </source>
</evidence>
<proteinExistence type="predicted"/>
<protein>
    <submittedName>
        <fullName evidence="2">Uncharacterized protein</fullName>
    </submittedName>
</protein>
<keyword evidence="3" id="KW-1185">Reference proteome</keyword>
<sequence length="431" mass="49759">MGDKGKDSSYEKEAADKIENREFKMPNQFSPQDYVNIVTRSVNSSTFNNTNNNDTLNNNTTVSNNSTLDEYMDNAFDIGNSTDLYSINDLFNNSNINRNDSVNNSFDIEMSGSNDKSFRKIQKLARKWMDNLEKIYNITYNLVEKSLAAKDHLKLSTISLYQKFLTNVINQLSQLYNIYLQIGESITEATSNILLNEINENITCEPITKSGVNETCIEIINISHNNFYSMIKNENENVENHNCSYIQNATNNFTGNFNEMENSIITEIKCSFESIREIKHMFMGLKDANSTTFVLKTLVKLGMLVENSKSYIINSTNSISNLIMELQNINRPTQNNNNYVGLNNIQDLGESTRQNVENNYKILKKVSSNIFKLIQRFNDEESSKKILNKIVQFVTKYMENNKSYETEAVRVLIRYYLFNYKNCESEMEQLD</sequence>
<dbReference type="Proteomes" id="UP000078046">
    <property type="component" value="Unassembled WGS sequence"/>
</dbReference>